<keyword evidence="4" id="KW-1185">Reference proteome</keyword>
<keyword evidence="1" id="KW-0472">Membrane</keyword>
<name>A0ABT8F8Z3_9BACT</name>
<dbReference type="EMBL" id="JAUHJS010000009">
    <property type="protein sequence ID" value="MDN4166947.1"/>
    <property type="molecule type" value="Genomic_DNA"/>
</dbReference>
<keyword evidence="1" id="KW-0812">Transmembrane</keyword>
<protein>
    <submittedName>
        <fullName evidence="3">GAF domain-containing protein</fullName>
    </submittedName>
</protein>
<evidence type="ECO:0000256" key="1">
    <source>
        <dbReference type="SAM" id="Phobius"/>
    </source>
</evidence>
<dbReference type="InterPro" id="IPR003018">
    <property type="entry name" value="GAF"/>
</dbReference>
<dbReference type="Proteomes" id="UP001168552">
    <property type="component" value="Unassembled WGS sequence"/>
</dbReference>
<accession>A0ABT8F8Z3</accession>
<dbReference type="InterPro" id="IPR029016">
    <property type="entry name" value="GAF-like_dom_sf"/>
</dbReference>
<dbReference type="SUPFAM" id="SSF55781">
    <property type="entry name" value="GAF domain-like"/>
    <property type="match status" value="1"/>
</dbReference>
<feature type="transmembrane region" description="Helical" evidence="1">
    <location>
        <begin position="7"/>
        <end position="31"/>
    </location>
</feature>
<sequence length="268" mass="29848">MKSIYRNLGYVFILFYTIGIFISAYFLYMLPQELINNAKVLSYEDARASSWIFNQANIIIGIELFVGIISIIFLVISERSSATDNVVYIESFKKEKEKTSRASSEQEEITDKNYEELKTQCVQIAQKETDLKKASEKIFSSLAKLMEVSQAAYYKTVTEEGRHYLELTGSYAFVMPESKKLKFEFGEGIIGQVAVEGKTVAINSVPEGYITVLSGLGGTTPSFMAIIPVKDGEKVIGVAELASFKAFKNKEVTLLTEIFSMLAAKATA</sequence>
<organism evidence="3 4">
    <name type="scientific">Shiella aurantiaca</name>
    <dbReference type="NCBI Taxonomy" id="3058365"/>
    <lineage>
        <taxon>Bacteria</taxon>
        <taxon>Pseudomonadati</taxon>
        <taxon>Bacteroidota</taxon>
        <taxon>Cytophagia</taxon>
        <taxon>Cytophagales</taxon>
        <taxon>Shiellaceae</taxon>
        <taxon>Shiella</taxon>
    </lineage>
</organism>
<keyword evidence="1" id="KW-1133">Transmembrane helix</keyword>
<evidence type="ECO:0000313" key="4">
    <source>
        <dbReference type="Proteomes" id="UP001168552"/>
    </source>
</evidence>
<feature type="transmembrane region" description="Helical" evidence="1">
    <location>
        <begin position="51"/>
        <end position="76"/>
    </location>
</feature>
<proteinExistence type="predicted"/>
<comment type="caution">
    <text evidence="3">The sequence shown here is derived from an EMBL/GenBank/DDBJ whole genome shotgun (WGS) entry which is preliminary data.</text>
</comment>
<gene>
    <name evidence="3" type="ORF">QWY31_15655</name>
</gene>
<dbReference type="Gene3D" id="3.30.450.40">
    <property type="match status" value="1"/>
</dbReference>
<dbReference type="Pfam" id="PF13185">
    <property type="entry name" value="GAF_2"/>
    <property type="match status" value="1"/>
</dbReference>
<evidence type="ECO:0000313" key="3">
    <source>
        <dbReference type="EMBL" id="MDN4166947.1"/>
    </source>
</evidence>
<reference evidence="3" key="1">
    <citation type="submission" date="2023-06" db="EMBL/GenBank/DDBJ databases">
        <title>Cytophagales bacterium Strain LB-30, isolated from soil.</title>
        <authorList>
            <person name="Liu B."/>
        </authorList>
    </citation>
    <scope>NUCLEOTIDE SEQUENCE</scope>
    <source>
        <strain evidence="3">LB-30</strain>
    </source>
</reference>
<evidence type="ECO:0000259" key="2">
    <source>
        <dbReference type="Pfam" id="PF13185"/>
    </source>
</evidence>
<feature type="domain" description="GAF" evidence="2">
    <location>
        <begin position="129"/>
        <end position="258"/>
    </location>
</feature>
<dbReference type="RefSeq" id="WP_320005486.1">
    <property type="nucleotide sequence ID" value="NZ_JAUHJS010000009.1"/>
</dbReference>